<keyword evidence="10" id="KW-1185">Reference proteome</keyword>
<dbReference type="GO" id="GO:0016887">
    <property type="term" value="F:ATP hydrolysis activity"/>
    <property type="evidence" value="ECO:0007669"/>
    <property type="project" value="InterPro"/>
</dbReference>
<evidence type="ECO:0000256" key="5">
    <source>
        <dbReference type="ARBA" id="ARBA00023004"/>
    </source>
</evidence>
<keyword evidence="4" id="KW-0410">Iron transport</keyword>
<dbReference type="HOGENOM" id="CLU_079631_2_0_0"/>
<dbReference type="GO" id="GO:0005886">
    <property type="term" value="C:plasma membrane"/>
    <property type="evidence" value="ECO:0007669"/>
    <property type="project" value="UniProtKB-SubCell"/>
</dbReference>
<evidence type="ECO:0000259" key="8">
    <source>
        <dbReference type="SMART" id="SM00382"/>
    </source>
</evidence>
<evidence type="ECO:0000313" key="10">
    <source>
        <dbReference type="Proteomes" id="UP000006844"/>
    </source>
</evidence>
<dbReference type="PANTHER" id="PTHR42771">
    <property type="entry name" value="IRON(3+)-HYDROXAMATE IMPORT ATP-BINDING PROTEIN FHUC"/>
    <property type="match status" value="1"/>
</dbReference>
<dbReference type="Gene3D" id="3.40.50.300">
    <property type="entry name" value="P-loop containing nucleotide triphosphate hydrolases"/>
    <property type="match status" value="2"/>
</dbReference>
<accession>E8V6I0</accession>
<dbReference type="InterPro" id="IPR051535">
    <property type="entry name" value="Siderophore_ABC-ATPase"/>
</dbReference>
<dbReference type="Proteomes" id="UP000006844">
    <property type="component" value="Chromosome"/>
</dbReference>
<dbReference type="Pfam" id="PF13476">
    <property type="entry name" value="AAA_23"/>
    <property type="match status" value="1"/>
</dbReference>
<name>E8V6I0_TERSS</name>
<evidence type="ECO:0000256" key="1">
    <source>
        <dbReference type="ARBA" id="ARBA00004202"/>
    </source>
</evidence>
<evidence type="ECO:0000256" key="6">
    <source>
        <dbReference type="ARBA" id="ARBA00023065"/>
    </source>
</evidence>
<sequence length="250" mass="28196">MLKKVSLLRDRVEDWQNYPISVPSIRSLEEIELNSRICFFIGENGSGKSTLIEALAVHYGFGREGGTRNFFNSSTEANQAIDPLVRALRLSFDRRTGAGFFLRAESLFNVASHIDQSDEEQAADPGVPIASFYGDKSLHIRSHGEAFFTLFELKCRRNGLFLLDEPEAALSPSRQIALLALLHDTLQTFQDAQFIISTHSPLLLGFPDAQILSFDGGRIHEIAYQDTEPVQIYRRFLNDRSGILMELFRP</sequence>
<keyword evidence="2" id="KW-0813">Transport</keyword>
<dbReference type="KEGG" id="tsa:AciPR4_1914"/>
<keyword evidence="6" id="KW-0406">Ion transport</keyword>
<dbReference type="eggNOG" id="COG3910">
    <property type="taxonomic scope" value="Bacteria"/>
</dbReference>
<organism evidence="9 10">
    <name type="scientific">Terriglobus saanensis (strain ATCC BAA-1853 / DSM 23119 / SP1PR4)</name>
    <dbReference type="NCBI Taxonomy" id="401053"/>
    <lineage>
        <taxon>Bacteria</taxon>
        <taxon>Pseudomonadati</taxon>
        <taxon>Acidobacteriota</taxon>
        <taxon>Terriglobia</taxon>
        <taxon>Terriglobales</taxon>
        <taxon>Acidobacteriaceae</taxon>
        <taxon>Terriglobus</taxon>
    </lineage>
</organism>
<keyword evidence="7" id="KW-0472">Membrane</keyword>
<evidence type="ECO:0000256" key="3">
    <source>
        <dbReference type="ARBA" id="ARBA00022475"/>
    </source>
</evidence>
<dbReference type="InterPro" id="IPR003959">
    <property type="entry name" value="ATPase_AAA_core"/>
</dbReference>
<dbReference type="EMBL" id="CP002467">
    <property type="protein sequence ID" value="ADV82719.1"/>
    <property type="molecule type" value="Genomic_DNA"/>
</dbReference>
<dbReference type="OrthoDB" id="9784297at2"/>
<evidence type="ECO:0000313" key="9">
    <source>
        <dbReference type="EMBL" id="ADV82719.1"/>
    </source>
</evidence>
<reference evidence="9 10" key="1">
    <citation type="journal article" date="2012" name="Stand. Genomic Sci.">
        <title>Complete genome sequence of Terriglobus saanensis type strain SP1PR4(T), an Acidobacteria from tundra soil.</title>
        <authorList>
            <person name="Rawat S.R."/>
            <person name="Mannisto M.K."/>
            <person name="Starovoytov V."/>
            <person name="Goodwin L."/>
            <person name="Nolan M."/>
            <person name="Hauser L."/>
            <person name="Land M."/>
            <person name="Davenport K.W."/>
            <person name="Woyke T."/>
            <person name="Haggblom M.M."/>
        </authorList>
    </citation>
    <scope>NUCLEOTIDE SEQUENCE</scope>
    <source>
        <strain evidence="10">ATCC BAA-1853 / DSM 23119 / SP1PR4</strain>
    </source>
</reference>
<dbReference type="InterPro" id="IPR027417">
    <property type="entry name" value="P-loop_NTPase"/>
</dbReference>
<dbReference type="GO" id="GO:0005524">
    <property type="term" value="F:ATP binding"/>
    <property type="evidence" value="ECO:0007669"/>
    <property type="project" value="InterPro"/>
</dbReference>
<dbReference type="SUPFAM" id="SSF52540">
    <property type="entry name" value="P-loop containing nucleoside triphosphate hydrolases"/>
    <property type="match status" value="1"/>
</dbReference>
<proteinExistence type="predicted"/>
<comment type="subcellular location">
    <subcellularLocation>
        <location evidence="1">Cell membrane</location>
        <topology evidence="1">Peripheral membrane protein</topology>
    </subcellularLocation>
</comment>
<feature type="domain" description="AAA+ ATPase" evidence="8">
    <location>
        <begin position="34"/>
        <end position="218"/>
    </location>
</feature>
<dbReference type="RefSeq" id="WP_013568452.1">
    <property type="nucleotide sequence ID" value="NC_014963.1"/>
</dbReference>
<dbReference type="Pfam" id="PF13304">
    <property type="entry name" value="AAA_21"/>
    <property type="match status" value="1"/>
</dbReference>
<dbReference type="InterPro" id="IPR003593">
    <property type="entry name" value="AAA+_ATPase"/>
</dbReference>
<evidence type="ECO:0000256" key="7">
    <source>
        <dbReference type="ARBA" id="ARBA00023136"/>
    </source>
</evidence>
<protein>
    <submittedName>
        <fullName evidence="9">AAA ATPase</fullName>
    </submittedName>
</protein>
<dbReference type="SMART" id="SM00382">
    <property type="entry name" value="AAA"/>
    <property type="match status" value="1"/>
</dbReference>
<keyword evidence="3" id="KW-1003">Cell membrane</keyword>
<dbReference type="PANTHER" id="PTHR42771:SF2">
    <property type="entry name" value="IRON(3+)-HYDROXAMATE IMPORT ATP-BINDING PROTEIN FHUC"/>
    <property type="match status" value="1"/>
</dbReference>
<dbReference type="GO" id="GO:0006302">
    <property type="term" value="P:double-strand break repair"/>
    <property type="evidence" value="ECO:0007669"/>
    <property type="project" value="InterPro"/>
</dbReference>
<keyword evidence="5" id="KW-0408">Iron</keyword>
<dbReference type="InterPro" id="IPR038729">
    <property type="entry name" value="Rad50/SbcC_AAA"/>
</dbReference>
<evidence type="ECO:0000256" key="2">
    <source>
        <dbReference type="ARBA" id="ARBA00022448"/>
    </source>
</evidence>
<evidence type="ECO:0000256" key="4">
    <source>
        <dbReference type="ARBA" id="ARBA00022496"/>
    </source>
</evidence>
<dbReference type="GO" id="GO:0006826">
    <property type="term" value="P:iron ion transport"/>
    <property type="evidence" value="ECO:0007669"/>
    <property type="project" value="UniProtKB-KW"/>
</dbReference>
<dbReference type="AlphaFoldDB" id="E8V6I0"/>
<gene>
    <name evidence="9" type="ordered locus">AciPR4_1914</name>
</gene>